<gene>
    <name evidence="1" type="ORF">COT51_00300</name>
</gene>
<organism evidence="1 2">
    <name type="scientific">candidate division WWE3 bacterium CG08_land_8_20_14_0_20_41_15</name>
    <dbReference type="NCBI Taxonomy" id="1975086"/>
    <lineage>
        <taxon>Bacteria</taxon>
        <taxon>Katanobacteria</taxon>
    </lineage>
</organism>
<dbReference type="AlphaFoldDB" id="A0A2H0XAD6"/>
<protein>
    <submittedName>
        <fullName evidence="1">Uncharacterized protein</fullName>
    </submittedName>
</protein>
<name>A0A2H0XAD6_UNCKA</name>
<evidence type="ECO:0000313" key="2">
    <source>
        <dbReference type="Proteomes" id="UP000231098"/>
    </source>
</evidence>
<reference evidence="2" key="1">
    <citation type="submission" date="2017-09" db="EMBL/GenBank/DDBJ databases">
        <title>Depth-based differentiation of microbial function through sediment-hosted aquifers and enrichment of novel symbionts in the deep terrestrial subsurface.</title>
        <authorList>
            <person name="Probst A.J."/>
            <person name="Ladd B."/>
            <person name="Jarett J.K."/>
            <person name="Geller-Mcgrath D.E."/>
            <person name="Sieber C.M.K."/>
            <person name="Emerson J.B."/>
            <person name="Anantharaman K."/>
            <person name="Thomas B.C."/>
            <person name="Malmstrom R."/>
            <person name="Stieglmeier M."/>
            <person name="Klingl A."/>
            <person name="Woyke T."/>
            <person name="Ryan C.M."/>
            <person name="Banfield J.F."/>
        </authorList>
    </citation>
    <scope>NUCLEOTIDE SEQUENCE [LARGE SCALE GENOMIC DNA]</scope>
</reference>
<accession>A0A2H0XAD6</accession>
<evidence type="ECO:0000313" key="1">
    <source>
        <dbReference type="EMBL" id="PIS21897.1"/>
    </source>
</evidence>
<comment type="caution">
    <text evidence="1">The sequence shown here is derived from an EMBL/GenBank/DDBJ whole genome shotgun (WGS) entry which is preliminary data.</text>
</comment>
<dbReference type="Proteomes" id="UP000231098">
    <property type="component" value="Unassembled WGS sequence"/>
</dbReference>
<dbReference type="EMBL" id="PEYV01000005">
    <property type="protein sequence ID" value="PIS21897.1"/>
    <property type="molecule type" value="Genomic_DNA"/>
</dbReference>
<sequence length="110" mass="12974">MSPKRRRPMKRLLLRDHLREGESQQDFIDRVEGWRGYALLLLRRYNASHPSKQLFLFWENDVTTDGKVTEISLFIQPAEISVAKEWSTSMREFAEEFLICIGQSSVRVTE</sequence>
<proteinExistence type="predicted"/>